<keyword evidence="2" id="KW-1185">Reference proteome</keyword>
<dbReference type="EMBL" id="JBHULR010000004">
    <property type="protein sequence ID" value="MFD2548127.1"/>
    <property type="molecule type" value="Genomic_DNA"/>
</dbReference>
<evidence type="ECO:0000313" key="1">
    <source>
        <dbReference type="EMBL" id="MFD2548127.1"/>
    </source>
</evidence>
<accession>A0ABW5KK60</accession>
<proteinExistence type="predicted"/>
<protein>
    <submittedName>
        <fullName evidence="1">Uncharacterized protein</fullName>
    </submittedName>
</protein>
<evidence type="ECO:0000313" key="2">
    <source>
        <dbReference type="Proteomes" id="UP001597545"/>
    </source>
</evidence>
<reference evidence="2" key="1">
    <citation type="journal article" date="2019" name="Int. J. Syst. Evol. Microbiol.">
        <title>The Global Catalogue of Microorganisms (GCM) 10K type strain sequencing project: providing services to taxonomists for standard genome sequencing and annotation.</title>
        <authorList>
            <consortium name="The Broad Institute Genomics Platform"/>
            <consortium name="The Broad Institute Genome Sequencing Center for Infectious Disease"/>
            <person name="Wu L."/>
            <person name="Ma J."/>
        </authorList>
    </citation>
    <scope>NUCLEOTIDE SEQUENCE [LARGE SCALE GENOMIC DNA]</scope>
    <source>
        <strain evidence="2">KCTC 42662</strain>
    </source>
</reference>
<name>A0ABW5KK60_9SPHI</name>
<organism evidence="1 2">
    <name type="scientific">Sphingobacterium suaedae</name>
    <dbReference type="NCBI Taxonomy" id="1686402"/>
    <lineage>
        <taxon>Bacteria</taxon>
        <taxon>Pseudomonadati</taxon>
        <taxon>Bacteroidota</taxon>
        <taxon>Sphingobacteriia</taxon>
        <taxon>Sphingobacteriales</taxon>
        <taxon>Sphingobacteriaceae</taxon>
        <taxon>Sphingobacterium</taxon>
    </lineage>
</organism>
<dbReference type="RefSeq" id="WP_380903588.1">
    <property type="nucleotide sequence ID" value="NZ_JBHUEG010000001.1"/>
</dbReference>
<sequence>MNKILLTFGTRPLAQRLGKVLASRYSCVFASSEPFPDVLLKQHYRRLPTGGDPIYVHELLKLCLDEGCQFILPLGKTELRVLLDAKILLEEYGIAVLIPNNLESCLVIENPPSDMQIKVIHEGTDLLTQQQITDSSFSGAGLLSDTDGEPILCLI</sequence>
<gene>
    <name evidence="1" type="ORF">ACFSR5_10775</name>
</gene>
<dbReference type="Gene3D" id="3.40.50.20">
    <property type="match status" value="1"/>
</dbReference>
<dbReference type="Proteomes" id="UP001597545">
    <property type="component" value="Unassembled WGS sequence"/>
</dbReference>
<comment type="caution">
    <text evidence="1">The sequence shown here is derived from an EMBL/GenBank/DDBJ whole genome shotgun (WGS) entry which is preliminary data.</text>
</comment>